<dbReference type="Pfam" id="PF18846">
    <property type="entry name" value="baeRF_family5"/>
    <property type="match status" value="1"/>
</dbReference>
<dbReference type="RefSeq" id="WP_285930909.1">
    <property type="nucleotide sequence ID" value="NZ_JASTZU010000019.1"/>
</dbReference>
<proteinExistence type="predicted"/>
<organism evidence="1 2">
    <name type="scientific">Aquibacillus rhizosphaerae</name>
    <dbReference type="NCBI Taxonomy" id="3051431"/>
    <lineage>
        <taxon>Bacteria</taxon>
        <taxon>Bacillati</taxon>
        <taxon>Bacillota</taxon>
        <taxon>Bacilli</taxon>
        <taxon>Bacillales</taxon>
        <taxon>Bacillaceae</taxon>
        <taxon>Aquibacillus</taxon>
    </lineage>
</organism>
<gene>
    <name evidence="1" type="ORF">QQS35_05525</name>
</gene>
<dbReference type="InterPro" id="IPR040983">
    <property type="entry name" value="Bact_RF_family5"/>
</dbReference>
<accession>A0ABT7L3G9</accession>
<reference evidence="1 2" key="1">
    <citation type="submission" date="2023-06" db="EMBL/GenBank/DDBJ databases">
        <title>Aquibacillus rhizosphaerae LR5S19.</title>
        <authorList>
            <person name="Sun J.-Q."/>
        </authorList>
    </citation>
    <scope>NUCLEOTIDE SEQUENCE [LARGE SCALE GENOMIC DNA]</scope>
    <source>
        <strain evidence="1 2">LR5S19</strain>
    </source>
</reference>
<name>A0ABT7L3G9_9BACI</name>
<sequence length="267" mass="31552">MELEQKLKELQNIKLEKPNSVLSMYLNTNPADTEGKDGQWKIQLKNGLNSFENYLESSEDKQELKNFKKVREKIETYINEHHLDLKKSIVIFASPDESIWFVENLQMDVKTEFYWQESPVMDQLYQLKTQFPKLGIILVQKNQVKVIEAELGTVLDTTHYELDLDTEDWRQYEGPHKADVSMGKGGKNLQTDQFDERFKENQKRWYKSLAPKMDKLAKDHNWNRIYLAGDKEEAKDISNYMNKQIDKIDNRNILEQKEEKVIESIVA</sequence>
<dbReference type="Proteomes" id="UP001235343">
    <property type="component" value="Unassembled WGS sequence"/>
</dbReference>
<evidence type="ECO:0000313" key="2">
    <source>
        <dbReference type="Proteomes" id="UP001235343"/>
    </source>
</evidence>
<comment type="caution">
    <text evidence="1">The sequence shown here is derived from an EMBL/GenBank/DDBJ whole genome shotgun (WGS) entry which is preliminary data.</text>
</comment>
<keyword evidence="2" id="KW-1185">Reference proteome</keyword>
<dbReference type="EMBL" id="JASTZU010000019">
    <property type="protein sequence ID" value="MDL4839914.1"/>
    <property type="molecule type" value="Genomic_DNA"/>
</dbReference>
<evidence type="ECO:0000313" key="1">
    <source>
        <dbReference type="EMBL" id="MDL4839914.1"/>
    </source>
</evidence>
<protein>
    <submittedName>
        <fullName evidence="1">VLRF1 family aeRF1-type release factor</fullName>
    </submittedName>
</protein>